<organism evidence="11 12">
    <name type="scientific">Wickerhamiella sorbophila</name>
    <dbReference type="NCBI Taxonomy" id="45607"/>
    <lineage>
        <taxon>Eukaryota</taxon>
        <taxon>Fungi</taxon>
        <taxon>Dikarya</taxon>
        <taxon>Ascomycota</taxon>
        <taxon>Saccharomycotina</taxon>
        <taxon>Dipodascomycetes</taxon>
        <taxon>Dipodascales</taxon>
        <taxon>Trichomonascaceae</taxon>
        <taxon>Wickerhamiella</taxon>
    </lineage>
</organism>
<feature type="compositionally biased region" description="Polar residues" evidence="9">
    <location>
        <begin position="76"/>
        <end position="104"/>
    </location>
</feature>
<dbReference type="PANTHER" id="PTHR10071:SF335">
    <property type="entry name" value="IRON-SENSING TRANSCRIPTIONAL REPRESSOR-RELATED"/>
    <property type="match status" value="1"/>
</dbReference>
<evidence type="ECO:0000256" key="3">
    <source>
        <dbReference type="ARBA" id="ARBA00022771"/>
    </source>
</evidence>
<dbReference type="STRING" id="45607.A0A2T0FFC7"/>
<accession>A0A2T0FFC7</accession>
<dbReference type="GeneID" id="36515054"/>
<feature type="compositionally biased region" description="Basic and acidic residues" evidence="9">
    <location>
        <begin position="146"/>
        <end position="161"/>
    </location>
</feature>
<feature type="domain" description="GATA-type" evidence="10">
    <location>
        <begin position="325"/>
        <end position="378"/>
    </location>
</feature>
<feature type="region of interest" description="Disordered" evidence="9">
    <location>
        <begin position="297"/>
        <end position="325"/>
    </location>
</feature>
<evidence type="ECO:0000313" key="12">
    <source>
        <dbReference type="Proteomes" id="UP000238350"/>
    </source>
</evidence>
<feature type="compositionally biased region" description="Low complexity" evidence="9">
    <location>
        <begin position="57"/>
        <end position="67"/>
    </location>
</feature>
<dbReference type="InterPro" id="IPR000679">
    <property type="entry name" value="Znf_GATA"/>
</dbReference>
<dbReference type="Proteomes" id="UP000238350">
    <property type="component" value="Unassembled WGS sequence"/>
</dbReference>
<dbReference type="OrthoDB" id="515401at2759"/>
<keyword evidence="12" id="KW-1185">Reference proteome</keyword>
<dbReference type="Gene3D" id="3.30.50.10">
    <property type="entry name" value="Erythroid Transcription Factor GATA-1, subunit A"/>
    <property type="match status" value="2"/>
</dbReference>
<sequence length="700" mass="74892">MKEDESDKSVELAPPTPSQEEPMSVDANVTETTPMSAIVSGAEDSSMGSRVATPKIPASAAFSVGSPAGPPPVSPLHQNATSSAGSAISKFETSGQPVSQDTPSPVQPYMQLASADSSVQSVSSHAPVSKDAVPWDQALQSGTNSKDTDHASPERTPHDHANVSSVSPSGDTVDQDRSEQSKQLPIRIDRVVSVRQSGRAASMYSQNVCNNCGTTNTPLWRRGNRGEVVCNACGLYLRVRNASRPAHLKRQPKLRTAGSGSLDEAPGSCPGDGRCNGTGGTSACDKCPAYNNRVGRAQTTEAHGKSKVKTPSPPPKGSSTGNTSNQMLVSCQNCGTVTTPLWRRDNEGHIICNACGLYLKMHHQHRPVALGRGMIKRRKRAANSEEASWVHEHVSGGDCCGPSDEGKQEDSDTPQASKVAQVAPSGPLAAPVNTQDVHQTANQQHIPMIQQHQGQQHLPAMQQQRFPEPMMMPPRPDMMRIPNPGGPNALPPPGGVFPPAYPMYGVYYPTPMVMQEHYNMMSQQMAAQRVPPPIDFTNSFKPDPSPEEGEQPSQSGTMDNTPSSVVYRQESKQNESPQIAHSRASPAVLPSPQSQPSPSQLPVASTTSTSHTLTGFAGKGGHVALKRSAEQGGTTASKSYLVEDESSPLLVLKYLSGDSVKEYLLAARRHLQDKVDEHTRKLEVAQRHLSDCDKKLAELE</sequence>
<evidence type="ECO:0000259" key="10">
    <source>
        <dbReference type="PROSITE" id="PS50114"/>
    </source>
</evidence>
<gene>
    <name evidence="11" type="ORF">B9G98_01305</name>
</gene>
<dbReference type="RefSeq" id="XP_024663631.1">
    <property type="nucleotide sequence ID" value="XM_024807863.1"/>
</dbReference>
<dbReference type="GO" id="GO:0008270">
    <property type="term" value="F:zinc ion binding"/>
    <property type="evidence" value="ECO:0007669"/>
    <property type="project" value="UniProtKB-KW"/>
</dbReference>
<comment type="caution">
    <text evidence="11">The sequence shown here is derived from an EMBL/GenBank/DDBJ whole genome shotgun (WGS) entry which is preliminary data.</text>
</comment>
<feature type="domain" description="GATA-type" evidence="10">
    <location>
        <begin position="209"/>
        <end position="257"/>
    </location>
</feature>
<evidence type="ECO:0000256" key="6">
    <source>
        <dbReference type="ARBA" id="ARBA00023163"/>
    </source>
</evidence>
<keyword evidence="2" id="KW-0479">Metal-binding</keyword>
<dbReference type="PROSITE" id="PS50114">
    <property type="entry name" value="GATA_ZN_FINGER_2"/>
    <property type="match status" value="2"/>
</dbReference>
<evidence type="ECO:0000256" key="8">
    <source>
        <dbReference type="PROSITE-ProRule" id="PRU00094"/>
    </source>
</evidence>
<dbReference type="AlphaFoldDB" id="A0A2T0FFC7"/>
<evidence type="ECO:0000256" key="9">
    <source>
        <dbReference type="SAM" id="MobiDB-lite"/>
    </source>
</evidence>
<keyword evidence="6" id="KW-0804">Transcription</keyword>
<dbReference type="PRINTS" id="PR00619">
    <property type="entry name" value="GATAZNFINGER"/>
</dbReference>
<feature type="compositionally biased region" description="Basic and acidic residues" evidence="9">
    <location>
        <begin position="1"/>
        <end position="10"/>
    </location>
</feature>
<dbReference type="InterPro" id="IPR039355">
    <property type="entry name" value="Transcription_factor_GATA"/>
</dbReference>
<reference evidence="11 12" key="1">
    <citation type="submission" date="2017-04" db="EMBL/GenBank/DDBJ databases">
        <title>Genome sequencing of [Candida] sorbophila.</title>
        <authorList>
            <person name="Ahn J.O."/>
        </authorList>
    </citation>
    <scope>NUCLEOTIDE SEQUENCE [LARGE SCALE GENOMIC DNA]</scope>
    <source>
        <strain evidence="11 12">DS02</strain>
    </source>
</reference>
<feature type="region of interest" description="Disordered" evidence="9">
    <location>
        <begin position="382"/>
        <end position="432"/>
    </location>
</feature>
<evidence type="ECO:0000256" key="2">
    <source>
        <dbReference type="ARBA" id="ARBA00022723"/>
    </source>
</evidence>
<dbReference type="GO" id="GO:0000122">
    <property type="term" value="P:negative regulation of transcription by RNA polymerase II"/>
    <property type="evidence" value="ECO:0007669"/>
    <property type="project" value="TreeGrafter"/>
</dbReference>
<feature type="region of interest" description="Disordered" evidence="9">
    <location>
        <begin position="531"/>
        <end position="618"/>
    </location>
</feature>
<dbReference type="SMART" id="SM00401">
    <property type="entry name" value="ZnF_GATA"/>
    <property type="match status" value="2"/>
</dbReference>
<dbReference type="GO" id="GO:0000981">
    <property type="term" value="F:DNA-binding transcription factor activity, RNA polymerase II-specific"/>
    <property type="evidence" value="ECO:0007669"/>
    <property type="project" value="TreeGrafter"/>
</dbReference>
<keyword evidence="7" id="KW-0539">Nucleus</keyword>
<feature type="compositionally biased region" description="Polar residues" evidence="9">
    <location>
        <begin position="551"/>
        <end position="566"/>
    </location>
</feature>
<dbReference type="CDD" id="cd00202">
    <property type="entry name" value="ZnF_GATA"/>
    <property type="match status" value="2"/>
</dbReference>
<feature type="region of interest" description="Disordered" evidence="9">
    <location>
        <begin position="1"/>
        <end position="187"/>
    </location>
</feature>
<dbReference type="InterPro" id="IPR013088">
    <property type="entry name" value="Znf_NHR/GATA"/>
</dbReference>
<keyword evidence="5" id="KW-0805">Transcription regulation</keyword>
<dbReference type="Pfam" id="PF00320">
    <property type="entry name" value="GATA"/>
    <property type="match status" value="2"/>
</dbReference>
<feature type="compositionally biased region" description="Low complexity" evidence="9">
    <location>
        <begin position="584"/>
        <end position="605"/>
    </location>
</feature>
<name>A0A2T0FFC7_9ASCO</name>
<evidence type="ECO:0000313" key="11">
    <source>
        <dbReference type="EMBL" id="PRT53685.1"/>
    </source>
</evidence>
<keyword evidence="3 8" id="KW-0863">Zinc-finger</keyword>
<proteinExistence type="predicted"/>
<feature type="region of interest" description="Disordered" evidence="9">
    <location>
        <begin position="245"/>
        <end position="270"/>
    </location>
</feature>
<dbReference type="GO" id="GO:0000978">
    <property type="term" value="F:RNA polymerase II cis-regulatory region sequence-specific DNA binding"/>
    <property type="evidence" value="ECO:0007669"/>
    <property type="project" value="TreeGrafter"/>
</dbReference>
<feature type="compositionally biased region" description="Polar residues" evidence="9">
    <location>
        <begin position="162"/>
        <end position="172"/>
    </location>
</feature>
<dbReference type="GO" id="GO:0045944">
    <property type="term" value="P:positive regulation of transcription by RNA polymerase II"/>
    <property type="evidence" value="ECO:0007669"/>
    <property type="project" value="TreeGrafter"/>
</dbReference>
<dbReference type="SUPFAM" id="SSF57716">
    <property type="entry name" value="Glucocorticoid receptor-like (DNA-binding domain)"/>
    <property type="match status" value="2"/>
</dbReference>
<evidence type="ECO:0000256" key="1">
    <source>
        <dbReference type="ARBA" id="ARBA00004123"/>
    </source>
</evidence>
<dbReference type="PANTHER" id="PTHR10071">
    <property type="entry name" value="TRANSCRIPTION FACTOR GATA FAMILY MEMBER"/>
    <property type="match status" value="1"/>
</dbReference>
<dbReference type="EMBL" id="NDIQ01000001">
    <property type="protein sequence ID" value="PRT53685.1"/>
    <property type="molecule type" value="Genomic_DNA"/>
</dbReference>
<protein>
    <submittedName>
        <fullName evidence="11">Suppressor of ferric uptake 1</fullName>
    </submittedName>
</protein>
<keyword evidence="4" id="KW-0862">Zinc</keyword>
<evidence type="ECO:0000256" key="7">
    <source>
        <dbReference type="ARBA" id="ARBA00023242"/>
    </source>
</evidence>
<dbReference type="PROSITE" id="PS00344">
    <property type="entry name" value="GATA_ZN_FINGER_1"/>
    <property type="match status" value="2"/>
</dbReference>
<dbReference type="GO" id="GO:0005634">
    <property type="term" value="C:nucleus"/>
    <property type="evidence" value="ECO:0007669"/>
    <property type="project" value="UniProtKB-SubCell"/>
</dbReference>
<comment type="subcellular location">
    <subcellularLocation>
        <location evidence="1">Nucleus</location>
    </subcellularLocation>
</comment>
<evidence type="ECO:0000256" key="5">
    <source>
        <dbReference type="ARBA" id="ARBA00023015"/>
    </source>
</evidence>
<evidence type="ECO:0000256" key="4">
    <source>
        <dbReference type="ARBA" id="ARBA00022833"/>
    </source>
</evidence>
<feature type="compositionally biased region" description="Low complexity" evidence="9">
    <location>
        <begin position="113"/>
        <end position="129"/>
    </location>
</feature>